<evidence type="ECO:0000256" key="1">
    <source>
        <dbReference type="ARBA" id="ARBA00004127"/>
    </source>
</evidence>
<feature type="transmembrane region" description="Helical" evidence="6">
    <location>
        <begin position="44"/>
        <end position="67"/>
    </location>
</feature>
<evidence type="ECO:0000256" key="3">
    <source>
        <dbReference type="ARBA" id="ARBA00022692"/>
    </source>
</evidence>
<feature type="transmembrane region" description="Helical" evidence="6">
    <location>
        <begin position="472"/>
        <end position="492"/>
    </location>
</feature>
<comment type="subcellular location">
    <subcellularLocation>
        <location evidence="1">Endomembrane system</location>
        <topology evidence="1">Multi-pass membrane protein</topology>
    </subcellularLocation>
</comment>
<evidence type="ECO:0000256" key="6">
    <source>
        <dbReference type="SAM" id="Phobius"/>
    </source>
</evidence>
<keyword evidence="7" id="KW-1185">Reference proteome</keyword>
<dbReference type="Pfam" id="PF07690">
    <property type="entry name" value="MFS_1"/>
    <property type="match status" value="2"/>
</dbReference>
<dbReference type="InterPro" id="IPR036259">
    <property type="entry name" value="MFS_trans_sf"/>
</dbReference>
<feature type="transmembrane region" description="Helical" evidence="6">
    <location>
        <begin position="222"/>
        <end position="247"/>
    </location>
</feature>
<dbReference type="SUPFAM" id="SSF103473">
    <property type="entry name" value="MFS general substrate transporter"/>
    <property type="match status" value="1"/>
</dbReference>
<dbReference type="Gene3D" id="1.20.1250.20">
    <property type="entry name" value="MFS general substrate transporter like domains"/>
    <property type="match status" value="1"/>
</dbReference>
<dbReference type="PANTHER" id="PTHR23510">
    <property type="entry name" value="INNER MEMBRANE TRANSPORT PROTEIN YAJR"/>
    <property type="match status" value="1"/>
</dbReference>
<evidence type="ECO:0000313" key="8">
    <source>
        <dbReference type="WBParaSite" id="Minc3s02039g27914"/>
    </source>
</evidence>
<reference evidence="8" key="1">
    <citation type="submission" date="2022-11" db="UniProtKB">
        <authorList>
            <consortium name="WormBaseParasite"/>
        </authorList>
    </citation>
    <scope>IDENTIFICATION</scope>
</reference>
<name>A0A914MMU6_MELIC</name>
<dbReference type="GO" id="GO:0005765">
    <property type="term" value="C:lysosomal membrane"/>
    <property type="evidence" value="ECO:0007669"/>
    <property type="project" value="TreeGrafter"/>
</dbReference>
<keyword evidence="4 6" id="KW-1133">Transmembrane helix</keyword>
<feature type="transmembrane region" description="Helical" evidence="6">
    <location>
        <begin position="498"/>
        <end position="518"/>
    </location>
</feature>
<dbReference type="InterPro" id="IPR011701">
    <property type="entry name" value="MFS"/>
</dbReference>
<sequence>MPFMGLKGSKGIYKVQPINKEISVNNNGVNKIITEEERKTEWRLIYLCALFTFTASVQFTLFFTSLWPFMQILDDSVTVTFFGAIIAMYSLSQIVASPLLGFWSTRIEKLKPPLMICNFLMFLGNFLYCLVELFPMSMSRYVMLASRFTAGIGWAQVGLLKSFASSASINKDRSRATAFITGGMALGSTIGPAFQMLFTWIGYPGYPICLDIFGLPKYCLNISMFTAPALAASVVNIFLLFLQIFWFKESYVGVLKRKSDKENLNLPKLPPYDRLAVAACYAIRFTQFFIFTNIETIGTEFAMMMFMWSPTDVVFWEAIAHSIRGLLALSTYICYIVFNLGENSKIHCIICKIPSFSALRVYLIVKVNDRVVCLFSLIGLLLFHVFTHSWPFLSENVQLFDDQKFHRNASTALGCDWRSMNWCLDLKQINIWVYYFSIIIFIGLSFPNINVTMNTLFSRIIGPRMQGTQQGILEMFGGMGRMTGPLVIGYLYRTYGPRTIWIMESIEVGIMILFWLLCYRRLVPLNIPTEMDENGKENGKI</sequence>
<dbReference type="InterPro" id="IPR051068">
    <property type="entry name" value="MFS_Domain-Containing_Protein"/>
</dbReference>
<evidence type="ECO:0000256" key="4">
    <source>
        <dbReference type="ARBA" id="ARBA00022989"/>
    </source>
</evidence>
<protein>
    <submittedName>
        <fullName evidence="8">Uncharacterized protein</fullName>
    </submittedName>
</protein>
<feature type="transmembrane region" description="Helical" evidence="6">
    <location>
        <begin position="115"/>
        <end position="135"/>
    </location>
</feature>
<feature type="transmembrane region" description="Helical" evidence="6">
    <location>
        <begin position="141"/>
        <end position="164"/>
    </location>
</feature>
<keyword evidence="2" id="KW-0813">Transport</keyword>
<feature type="transmembrane region" description="Helical" evidence="6">
    <location>
        <begin position="176"/>
        <end position="202"/>
    </location>
</feature>
<dbReference type="PANTHER" id="PTHR23510:SF3">
    <property type="entry name" value="MAJOR FACILITATOR SUPERFAMILY DOMAIN-CONTAINING PROTEIN 8"/>
    <property type="match status" value="1"/>
</dbReference>
<keyword evidence="3 6" id="KW-0812">Transmembrane</keyword>
<dbReference type="AlphaFoldDB" id="A0A914MMU6"/>
<organism evidence="7 8">
    <name type="scientific">Meloidogyne incognita</name>
    <name type="common">Southern root-knot nematode worm</name>
    <name type="synonym">Oxyuris incognita</name>
    <dbReference type="NCBI Taxonomy" id="6306"/>
    <lineage>
        <taxon>Eukaryota</taxon>
        <taxon>Metazoa</taxon>
        <taxon>Ecdysozoa</taxon>
        <taxon>Nematoda</taxon>
        <taxon>Chromadorea</taxon>
        <taxon>Rhabditida</taxon>
        <taxon>Tylenchina</taxon>
        <taxon>Tylenchomorpha</taxon>
        <taxon>Tylenchoidea</taxon>
        <taxon>Meloidogynidae</taxon>
        <taxon>Meloidogyninae</taxon>
        <taxon>Meloidogyne</taxon>
        <taxon>Meloidogyne incognita group</taxon>
    </lineage>
</organism>
<dbReference type="CDD" id="cd17326">
    <property type="entry name" value="MFS_MFSD8"/>
    <property type="match status" value="1"/>
</dbReference>
<proteinExistence type="predicted"/>
<keyword evidence="5 6" id="KW-0472">Membrane</keyword>
<feature type="transmembrane region" description="Helical" evidence="6">
    <location>
        <begin position="372"/>
        <end position="393"/>
    </location>
</feature>
<dbReference type="GO" id="GO:0022857">
    <property type="term" value="F:transmembrane transporter activity"/>
    <property type="evidence" value="ECO:0007669"/>
    <property type="project" value="InterPro"/>
</dbReference>
<evidence type="ECO:0000256" key="2">
    <source>
        <dbReference type="ARBA" id="ARBA00022448"/>
    </source>
</evidence>
<accession>A0A914MMU6</accession>
<feature type="transmembrane region" description="Helical" evidence="6">
    <location>
        <begin position="431"/>
        <end position="451"/>
    </location>
</feature>
<feature type="transmembrane region" description="Helical" evidence="6">
    <location>
        <begin position="313"/>
        <end position="338"/>
    </location>
</feature>
<dbReference type="GO" id="GO:0012505">
    <property type="term" value="C:endomembrane system"/>
    <property type="evidence" value="ECO:0007669"/>
    <property type="project" value="UniProtKB-SubCell"/>
</dbReference>
<evidence type="ECO:0000313" key="7">
    <source>
        <dbReference type="Proteomes" id="UP000887563"/>
    </source>
</evidence>
<dbReference type="WBParaSite" id="Minc3s02039g27914">
    <property type="protein sequence ID" value="Minc3s02039g27914"/>
    <property type="gene ID" value="Minc3s02039g27914"/>
</dbReference>
<feature type="transmembrane region" description="Helical" evidence="6">
    <location>
        <begin position="79"/>
        <end position="103"/>
    </location>
</feature>
<evidence type="ECO:0000256" key="5">
    <source>
        <dbReference type="ARBA" id="ARBA00023136"/>
    </source>
</evidence>
<dbReference type="Proteomes" id="UP000887563">
    <property type="component" value="Unplaced"/>
</dbReference>